<evidence type="ECO:0000313" key="3">
    <source>
        <dbReference type="Proteomes" id="UP000078437"/>
    </source>
</evidence>
<dbReference type="KEGG" id="agy:ATC03_17545"/>
<dbReference type="STRING" id="453304.ATC03_17545"/>
<proteinExistence type="predicted"/>
<reference evidence="3" key="2">
    <citation type="submission" date="2016-01" db="EMBL/GenBank/DDBJ databases">
        <title>Complete genome sequence of Agromyces aureus AR33T and comparison with related organisms.</title>
        <authorList>
            <person name="Corretto E."/>
            <person name="Antonielli L."/>
            <person name="Sessitsch A."/>
            <person name="Brader G."/>
        </authorList>
    </citation>
    <scope>NUCLEOTIDE SEQUENCE [LARGE SCALE GENOMIC DNA]</scope>
    <source>
        <strain evidence="3">AR33</strain>
    </source>
</reference>
<dbReference type="AlphaFoldDB" id="A0A191WIU7"/>
<dbReference type="EMBL" id="CP013979">
    <property type="protein sequence ID" value="ANJ28240.1"/>
    <property type="molecule type" value="Genomic_DNA"/>
</dbReference>
<dbReference type="InterPro" id="IPR036291">
    <property type="entry name" value="NAD(P)-bd_dom_sf"/>
</dbReference>
<dbReference type="InterPro" id="IPR050177">
    <property type="entry name" value="Lipid_A_modif_metabolic_enz"/>
</dbReference>
<dbReference type="Proteomes" id="UP000078437">
    <property type="component" value="Chromosome"/>
</dbReference>
<protein>
    <recommendedName>
        <fullName evidence="1">NAD-dependent epimerase/dehydratase domain-containing protein</fullName>
    </recommendedName>
</protein>
<feature type="domain" description="NAD-dependent epimerase/dehydratase" evidence="1">
    <location>
        <begin position="4"/>
        <end position="209"/>
    </location>
</feature>
<evidence type="ECO:0000259" key="1">
    <source>
        <dbReference type="Pfam" id="PF01370"/>
    </source>
</evidence>
<dbReference type="RefSeq" id="WP_067879958.1">
    <property type="nucleotide sequence ID" value="NZ_CP013979.1"/>
</dbReference>
<reference evidence="2 3" key="1">
    <citation type="journal article" date="2016" name="Int. J. Syst. Evol. Microbiol.">
        <title>Agromyces aureus sp. nov., isolated from the rhizosphere of Salix caprea L. grown in a heavy-metal-contaminated soil.</title>
        <authorList>
            <person name="Corretto E."/>
            <person name="Antonielli L."/>
            <person name="Sessitsch A."/>
            <person name="Compant S."/>
            <person name="Gorfer M."/>
            <person name="Kuffner M."/>
            <person name="Brader G."/>
        </authorList>
    </citation>
    <scope>NUCLEOTIDE SEQUENCE [LARGE SCALE GENOMIC DNA]</scope>
    <source>
        <strain evidence="2 3">AR33</strain>
    </source>
</reference>
<dbReference type="PANTHER" id="PTHR43245">
    <property type="entry name" value="BIFUNCTIONAL POLYMYXIN RESISTANCE PROTEIN ARNA"/>
    <property type="match status" value="1"/>
</dbReference>
<gene>
    <name evidence="2" type="ORF">ATC03_17545</name>
</gene>
<organism evidence="2 3">
    <name type="scientific">Agromyces aureus</name>
    <dbReference type="NCBI Taxonomy" id="453304"/>
    <lineage>
        <taxon>Bacteria</taxon>
        <taxon>Bacillati</taxon>
        <taxon>Actinomycetota</taxon>
        <taxon>Actinomycetes</taxon>
        <taxon>Micrococcales</taxon>
        <taxon>Microbacteriaceae</taxon>
        <taxon>Agromyces</taxon>
    </lineage>
</organism>
<dbReference type="InterPro" id="IPR001509">
    <property type="entry name" value="Epimerase_deHydtase"/>
</dbReference>
<sequence>MDLLILGGTQWLGRSLATEAVARGHRVVCLARGESGEVAPGVELVRADRSSDNASAAVAGRDWDAAIDVTRQPGYARAAAAALADAVGHLTFISSGNVYASQNEPGADERAALLPPLEADESTPETYGEAKSAIERAYGEVFGERFLTIRPGLIAGPGDASGRSGYWVARAARAARDGGPVLVPDVLADAVQAIHVDDLVRFTLDQAERGAAGGVAAGAFGTGAYNAVGDRGTFGEVLEAATAVAGYRGELVAASPGWLADQGVAEWSGPESLPLWIRDPEWRAFQDRSNAAAKAAGLVLRPIGQLLEETLAWERDQGLDRARGAGLSAGRERELLAALRS</sequence>
<dbReference type="OrthoDB" id="7941246at2"/>
<keyword evidence="3" id="KW-1185">Reference proteome</keyword>
<dbReference type="PANTHER" id="PTHR43245:SF13">
    <property type="entry name" value="UDP-D-APIOSE_UDP-D-XYLOSE SYNTHASE 2"/>
    <property type="match status" value="1"/>
</dbReference>
<dbReference type="Gene3D" id="3.40.50.720">
    <property type="entry name" value="NAD(P)-binding Rossmann-like Domain"/>
    <property type="match status" value="1"/>
</dbReference>
<evidence type="ECO:0000313" key="2">
    <source>
        <dbReference type="EMBL" id="ANJ28240.1"/>
    </source>
</evidence>
<dbReference type="SUPFAM" id="SSF51735">
    <property type="entry name" value="NAD(P)-binding Rossmann-fold domains"/>
    <property type="match status" value="1"/>
</dbReference>
<dbReference type="Pfam" id="PF01370">
    <property type="entry name" value="Epimerase"/>
    <property type="match status" value="1"/>
</dbReference>
<name>A0A191WIU7_9MICO</name>
<accession>A0A191WIU7</accession>